<dbReference type="SMART" id="SM00836">
    <property type="entry name" value="DALR_1"/>
    <property type="match status" value="1"/>
</dbReference>
<evidence type="ECO:0000313" key="3">
    <source>
        <dbReference type="Proteomes" id="UP000515150"/>
    </source>
</evidence>
<dbReference type="OrthoDB" id="9990834at2759"/>
<dbReference type="CTD" id="55152"/>
<accession>A0A6P7N3G5</accession>
<organism evidence="3 4">
    <name type="scientific">Betta splendens</name>
    <name type="common">Siamese fighting fish</name>
    <dbReference type="NCBI Taxonomy" id="158456"/>
    <lineage>
        <taxon>Eukaryota</taxon>
        <taxon>Metazoa</taxon>
        <taxon>Chordata</taxon>
        <taxon>Craniata</taxon>
        <taxon>Vertebrata</taxon>
        <taxon>Euteleostomi</taxon>
        <taxon>Actinopterygii</taxon>
        <taxon>Neopterygii</taxon>
        <taxon>Teleostei</taxon>
        <taxon>Neoteleostei</taxon>
        <taxon>Acanthomorphata</taxon>
        <taxon>Anabantaria</taxon>
        <taxon>Anabantiformes</taxon>
        <taxon>Anabantoidei</taxon>
        <taxon>Osphronemidae</taxon>
        <taxon>Betta</taxon>
    </lineage>
</organism>
<dbReference type="InterPro" id="IPR037380">
    <property type="entry name" value="DALRD3"/>
</dbReference>
<evidence type="ECO:0000313" key="4">
    <source>
        <dbReference type="RefSeq" id="XP_029013023.1"/>
    </source>
</evidence>
<feature type="domain" description="DALR anticodon binding" evidence="2">
    <location>
        <begin position="429"/>
        <end position="570"/>
    </location>
</feature>
<keyword evidence="3" id="KW-1185">Reference proteome</keyword>
<feature type="compositionally biased region" description="Basic and acidic residues" evidence="1">
    <location>
        <begin position="25"/>
        <end position="43"/>
    </location>
</feature>
<proteinExistence type="predicted"/>
<dbReference type="SUPFAM" id="SSF47323">
    <property type="entry name" value="Anticodon-binding domain of a subclass of class I aminoacyl-tRNA synthetases"/>
    <property type="match status" value="1"/>
</dbReference>
<dbReference type="InParanoid" id="A0A6P7N3G5"/>
<dbReference type="InterPro" id="IPR008909">
    <property type="entry name" value="DALR_anticod-bd"/>
</dbReference>
<reference evidence="4" key="1">
    <citation type="submission" date="2025-08" db="UniProtKB">
        <authorList>
            <consortium name="RefSeq"/>
        </authorList>
    </citation>
    <scope>IDENTIFICATION</scope>
</reference>
<dbReference type="AlphaFoldDB" id="A0A6P7N3G5"/>
<dbReference type="GO" id="GO:0005524">
    <property type="term" value="F:ATP binding"/>
    <property type="evidence" value="ECO:0007669"/>
    <property type="project" value="InterPro"/>
</dbReference>
<name>A0A6P7N3G5_BETSP</name>
<dbReference type="GeneID" id="114859213"/>
<dbReference type="InterPro" id="IPR009080">
    <property type="entry name" value="tRNAsynth_Ia_anticodon-bd"/>
</dbReference>
<dbReference type="GO" id="GO:0106217">
    <property type="term" value="P:tRNA C3-cytosine methylation"/>
    <property type="evidence" value="ECO:0007669"/>
    <property type="project" value="TreeGrafter"/>
</dbReference>
<dbReference type="RefSeq" id="XP_029013023.1">
    <property type="nucleotide sequence ID" value="XM_029157190.3"/>
</dbReference>
<dbReference type="FunCoup" id="A0A6P7N3G5">
    <property type="interactions" value="1717"/>
</dbReference>
<dbReference type="PANTHER" id="PTHR16043:SF1">
    <property type="entry name" value="DALR ANTICODON-BINDING DOMAIN-CONTAINING PROTEIN 3"/>
    <property type="match status" value="1"/>
</dbReference>
<evidence type="ECO:0000256" key="1">
    <source>
        <dbReference type="SAM" id="MobiDB-lite"/>
    </source>
</evidence>
<sequence>MEDAERPPPLRITPTVRALSSALRGKRENVPDSRRGNGDRICPEPDKLWFKESSAKNLRSRDFLSPTTMLNTMYADGQVPPAVMSRLMSLRGSGVLPIAGGEVMGEGLRVRVDRAAAFRAVLPDGATEYLKPSSTKQGCVVLNCPALHPKANIPSPDALTLGQLRTVLLADHMGALLKRQGFAVSYCPTLPEDSDIVAFLRDLGINWPTAPAAWTNEEREEKIQAALENSPYKERETERGRRPSGGGGRKADEGENEEVLRVNLKRVFQEEGLQGYDPSLGTCTVHRDSVSHLAQLDLATVDCSVVTATALHVTSCQDEFRQQQIAMLWRASGATHVQKHLVCGPVKTPGSHLTAAQYLQLRRGQMKEASEMKYGDQIEGQTWDDIIRVMTSATVRFELLSTVHTSPVTLDVQREGSVSTKGPRGGVFVMYNCARLHTLFDSYERGVEKGLYPEIPEGSQLDFTALKEEGEWLLLFNYLIPFSELLDQSGQALEGDSGGARVNIRTEQICKFLVSLSKDFSSYYNRVHVLGEPLPHLFNQMFCRLYLLRALRELYHSALDTLTLPPIRQL</sequence>
<dbReference type="GO" id="GO:0006420">
    <property type="term" value="P:arginyl-tRNA aminoacylation"/>
    <property type="evidence" value="ECO:0007669"/>
    <property type="project" value="InterPro"/>
</dbReference>
<feature type="compositionally biased region" description="Basic and acidic residues" evidence="1">
    <location>
        <begin position="231"/>
        <end position="241"/>
    </location>
</feature>
<dbReference type="KEGG" id="bspl:114859213"/>
<evidence type="ECO:0000259" key="2">
    <source>
        <dbReference type="SMART" id="SM00836"/>
    </source>
</evidence>
<dbReference type="Proteomes" id="UP000515150">
    <property type="component" value="Chromosome 7"/>
</dbReference>
<dbReference type="PANTHER" id="PTHR16043">
    <property type="entry name" value="DALRD3 PROTEIN"/>
    <property type="match status" value="1"/>
</dbReference>
<protein>
    <submittedName>
        <fullName evidence="4">DALR anticodon-binding domain-containing protein 3</fullName>
    </submittedName>
</protein>
<gene>
    <name evidence="4" type="primary">dalrd3</name>
</gene>
<dbReference type="GO" id="GO:0004814">
    <property type="term" value="F:arginine-tRNA ligase activity"/>
    <property type="evidence" value="ECO:0007669"/>
    <property type="project" value="InterPro"/>
</dbReference>
<dbReference type="GO" id="GO:0000049">
    <property type="term" value="F:tRNA binding"/>
    <property type="evidence" value="ECO:0007669"/>
    <property type="project" value="TreeGrafter"/>
</dbReference>
<dbReference type="Gene3D" id="1.10.730.10">
    <property type="entry name" value="Isoleucyl-tRNA Synthetase, Domain 1"/>
    <property type="match status" value="1"/>
</dbReference>
<dbReference type="Pfam" id="PF05746">
    <property type="entry name" value="DALR_1"/>
    <property type="match status" value="1"/>
</dbReference>
<feature type="region of interest" description="Disordered" evidence="1">
    <location>
        <begin position="1"/>
        <end position="43"/>
    </location>
</feature>
<feature type="region of interest" description="Disordered" evidence="1">
    <location>
        <begin position="226"/>
        <end position="256"/>
    </location>
</feature>